<evidence type="ECO:0000313" key="2">
    <source>
        <dbReference type="Proteomes" id="UP000433471"/>
    </source>
</evidence>
<name>A0A6B9J587_9CAUD</name>
<evidence type="ECO:0000313" key="1">
    <source>
        <dbReference type="EMBL" id="QGZ16001.1"/>
    </source>
</evidence>
<dbReference type="InterPro" id="IPR036086">
    <property type="entry name" value="ParB/Sulfiredoxin_sf"/>
</dbReference>
<reference evidence="1 2" key="1">
    <citation type="submission" date="2019-11" db="EMBL/GenBank/DDBJ databases">
        <title>Characterization of a novel member of the family Ackermannviridae.</title>
        <authorList>
            <person name="Maina A.N."/>
            <person name="Mwaura F.B."/>
            <person name="Jumba M."/>
        </authorList>
    </citation>
    <scope>NUCLEOTIDE SEQUENCE [LARGE SCALE GENOMIC DNA]</scope>
</reference>
<gene>
    <name evidence="1" type="ORF">Kuja_0100</name>
</gene>
<dbReference type="Proteomes" id="UP000433471">
    <property type="component" value="Segment"/>
</dbReference>
<proteinExistence type="predicted"/>
<dbReference type="SUPFAM" id="SSF110849">
    <property type="entry name" value="ParB/Sulfiredoxin"/>
    <property type="match status" value="1"/>
</dbReference>
<organism evidence="1 2">
    <name type="scientific">Vibrio phage vB_VchM_Kuja</name>
    <dbReference type="NCBI Taxonomy" id="2686437"/>
    <lineage>
        <taxon>Viruses</taxon>
        <taxon>Duplodnaviria</taxon>
        <taxon>Heunggongvirae</taxon>
        <taxon>Uroviricota</taxon>
        <taxon>Caudoviricetes</taxon>
        <taxon>Pantevenvirales</taxon>
        <taxon>Ackermannviridae</taxon>
        <taxon>Kujavirus</taxon>
        <taxon>Kujavirus kuja</taxon>
    </lineage>
</organism>
<protein>
    <recommendedName>
        <fullName evidence="3">ParB/Sulfiredoxin domain-containing protein</fullName>
    </recommendedName>
</protein>
<evidence type="ECO:0008006" key="3">
    <source>
        <dbReference type="Google" id="ProtNLM"/>
    </source>
</evidence>
<accession>A0A6B9J587</accession>
<dbReference type="EMBL" id="MN718199">
    <property type="protein sequence ID" value="QGZ16001.1"/>
    <property type="molecule type" value="Genomic_DNA"/>
</dbReference>
<keyword evidence="2" id="KW-1185">Reference proteome</keyword>
<sequence>MGVFSSISDFNTIINGLYIPGGNLAISRSQMPQIDDQEHFKNVLKLKGVSFEIVDVNSTELRLTQNEVDKWKVFKMMREIRRKGVGAFDPVVSGNDKYVLDGSHRFLARLNLSRRSKVKTLKVDMKTQDLIELINNNWGDFKLKRRNLLGKHL</sequence>